<dbReference type="PANTHER" id="PTHR28589:SF1">
    <property type="entry name" value="SMALL RIBOSOMAL SUBUNIT PROTEIN MS34"/>
    <property type="match status" value="1"/>
</dbReference>
<name>A0A812D851_ACAPH</name>
<dbReference type="GO" id="GO:0005739">
    <property type="term" value="C:mitochondrion"/>
    <property type="evidence" value="ECO:0007669"/>
    <property type="project" value="InterPro"/>
</dbReference>
<comment type="caution">
    <text evidence="1">The sequence shown here is derived from an EMBL/GenBank/DDBJ whole genome shotgun (WGS) entry which is preliminary data.</text>
</comment>
<evidence type="ECO:0000313" key="2">
    <source>
        <dbReference type="Proteomes" id="UP000597762"/>
    </source>
</evidence>
<dbReference type="GO" id="GO:0003735">
    <property type="term" value="F:structural constituent of ribosome"/>
    <property type="evidence" value="ECO:0007669"/>
    <property type="project" value="InterPro"/>
</dbReference>
<dbReference type="AlphaFoldDB" id="A0A812D851"/>
<evidence type="ECO:0000313" key="1">
    <source>
        <dbReference type="EMBL" id="CAE1296650.1"/>
    </source>
</evidence>
<dbReference type="Proteomes" id="UP000597762">
    <property type="component" value="Unassembled WGS sequence"/>
</dbReference>
<dbReference type="OrthoDB" id="16434at2759"/>
<dbReference type="EMBL" id="CAHIKZ030003131">
    <property type="protein sequence ID" value="CAE1296650.1"/>
    <property type="molecule type" value="Genomic_DNA"/>
</dbReference>
<protein>
    <submittedName>
        <fullName evidence="1">MRPS34</fullName>
    </submittedName>
</protein>
<sequence>MVVTRFVGRVNLEWSGKTLFEIATNLKNNGVGRVVYRHSFLTRYPEKSYYRLTAVTPYLDDWHRKSGLAYGIKVFRGKVFENPRLIKAGNKADWRLVPIEEEEEFCRLTESDVRPERIIPKFAAFPPLLEVMLRQEMMAKGETPPDKMHLPLRIAKSHFSTPVQQSDQILSNKL</sequence>
<organism evidence="1 2">
    <name type="scientific">Acanthosepion pharaonis</name>
    <name type="common">Pharaoh cuttlefish</name>
    <name type="synonym">Sepia pharaonis</name>
    <dbReference type="NCBI Taxonomy" id="158019"/>
    <lineage>
        <taxon>Eukaryota</taxon>
        <taxon>Metazoa</taxon>
        <taxon>Spiralia</taxon>
        <taxon>Lophotrochozoa</taxon>
        <taxon>Mollusca</taxon>
        <taxon>Cephalopoda</taxon>
        <taxon>Coleoidea</taxon>
        <taxon>Decapodiformes</taxon>
        <taxon>Sepiida</taxon>
        <taxon>Sepiina</taxon>
        <taxon>Sepiidae</taxon>
        <taxon>Acanthosepion</taxon>
    </lineage>
</organism>
<accession>A0A812D851</accession>
<proteinExistence type="predicted"/>
<dbReference type="PANTHER" id="PTHR28589">
    <property type="entry name" value="28S RIBOSOMAL PROTEIN S34, MITOCHONDRIAL"/>
    <property type="match status" value="1"/>
</dbReference>
<reference evidence="1" key="1">
    <citation type="submission" date="2021-01" db="EMBL/GenBank/DDBJ databases">
        <authorList>
            <person name="Li R."/>
            <person name="Bekaert M."/>
        </authorList>
    </citation>
    <scope>NUCLEOTIDE SEQUENCE</scope>
    <source>
        <strain evidence="1">Farmed</strain>
    </source>
</reference>
<dbReference type="Pfam" id="PF16053">
    <property type="entry name" value="MRP-S34"/>
    <property type="match status" value="1"/>
</dbReference>
<gene>
    <name evidence="1" type="ORF">SPHA_51567</name>
</gene>
<dbReference type="InterPro" id="IPR032053">
    <property type="entry name" value="Ribosomal_mS34"/>
</dbReference>
<keyword evidence="2" id="KW-1185">Reference proteome</keyword>